<evidence type="ECO:0000313" key="1">
    <source>
        <dbReference type="EMBL" id="CUS04229.2"/>
    </source>
</evidence>
<reference evidence="1" key="1">
    <citation type="submission" date="2016-01" db="EMBL/GenBank/DDBJ databases">
        <authorList>
            <person name="Mcilroy J.S."/>
            <person name="Karst M S."/>
            <person name="Albertsen M."/>
        </authorList>
    </citation>
    <scope>NUCLEOTIDE SEQUENCE</scope>
    <source>
        <strain evidence="1">Cfx-K</strain>
    </source>
</reference>
<sequence>MMIRRELERRGLLAELSGQDSPVDSERDVVVVGHMPIEDEADVLARVYALILSWPTAEEKAGGESARAIDDV</sequence>
<name>A0A160T4B8_9CHLR</name>
<proteinExistence type="predicted"/>
<evidence type="ECO:0000313" key="2">
    <source>
        <dbReference type="Proteomes" id="UP000215027"/>
    </source>
</evidence>
<protein>
    <submittedName>
        <fullName evidence="1">Uncharacterized protein</fullName>
    </submittedName>
</protein>
<accession>A0A160T4B8</accession>
<dbReference type="AlphaFoldDB" id="A0A160T4B8"/>
<organism evidence="1 2">
    <name type="scientific">Candidatus Promineifilum breve</name>
    <dbReference type="NCBI Taxonomy" id="1806508"/>
    <lineage>
        <taxon>Bacteria</taxon>
        <taxon>Bacillati</taxon>
        <taxon>Chloroflexota</taxon>
        <taxon>Ardenticatenia</taxon>
        <taxon>Candidatus Promineifilales</taxon>
        <taxon>Candidatus Promineifilaceae</taxon>
        <taxon>Candidatus Promineifilum</taxon>
    </lineage>
</organism>
<dbReference type="EMBL" id="LN890655">
    <property type="protein sequence ID" value="CUS04229.2"/>
    <property type="molecule type" value="Genomic_DNA"/>
</dbReference>
<dbReference type="KEGG" id="pbf:CFX0092_A2351"/>
<gene>
    <name evidence="1" type="ORF">CFX0092_A2351</name>
</gene>
<dbReference type="Proteomes" id="UP000215027">
    <property type="component" value="Chromosome I"/>
</dbReference>
<keyword evidence="2" id="KW-1185">Reference proteome</keyword>
<dbReference type="RefSeq" id="WP_157913090.1">
    <property type="nucleotide sequence ID" value="NZ_LN890655.1"/>
</dbReference>